<proteinExistence type="predicted"/>
<feature type="transmembrane region" description="Helical" evidence="1">
    <location>
        <begin position="64"/>
        <end position="81"/>
    </location>
</feature>
<accession>A0A0W1R8R0</accession>
<evidence type="ECO:0000313" key="2">
    <source>
        <dbReference type="EMBL" id="KTG09929.1"/>
    </source>
</evidence>
<reference evidence="2 3" key="1">
    <citation type="submission" date="2015-12" db="EMBL/GenBank/DDBJ databases">
        <title>Haloprofundus marisrubri gen. nov., sp. nov., an extremely halophilic archaeon isolated from the Discovery deep brine-seawater interface in the Red Sea.</title>
        <authorList>
            <person name="Zhang G."/>
            <person name="Stingl U."/>
            <person name="Rashid M."/>
        </authorList>
    </citation>
    <scope>NUCLEOTIDE SEQUENCE [LARGE SCALE GENOMIC DNA]</scope>
    <source>
        <strain evidence="2 3">SB9</strain>
    </source>
</reference>
<name>A0A0W1R8R0_9EURY</name>
<dbReference type="STRING" id="1514971.AUR64_09905"/>
<keyword evidence="1" id="KW-0472">Membrane</keyword>
<comment type="caution">
    <text evidence="2">The sequence shown here is derived from an EMBL/GenBank/DDBJ whole genome shotgun (WGS) entry which is preliminary data.</text>
</comment>
<evidence type="ECO:0000256" key="1">
    <source>
        <dbReference type="SAM" id="Phobius"/>
    </source>
</evidence>
<evidence type="ECO:0000313" key="3">
    <source>
        <dbReference type="Proteomes" id="UP000054387"/>
    </source>
</evidence>
<keyword evidence="1" id="KW-1133">Transmembrane helix</keyword>
<sequence length="90" mass="9950">MVDTRGVLAIIAAVAFLAGMFYYRREREVYAFFLLGAGFALAAFWGLLGMALSRTGPTQVPGDIYLAMSGSAVVMSMYFFIEGRSTFRER</sequence>
<feature type="transmembrane region" description="Helical" evidence="1">
    <location>
        <begin position="6"/>
        <end position="23"/>
    </location>
</feature>
<protein>
    <submittedName>
        <fullName evidence="2">Uncharacterized protein</fullName>
    </submittedName>
</protein>
<gene>
    <name evidence="2" type="ORF">AUR64_09905</name>
</gene>
<organism evidence="2 3">
    <name type="scientific">Haloprofundus marisrubri</name>
    <dbReference type="NCBI Taxonomy" id="1514971"/>
    <lineage>
        <taxon>Archaea</taxon>
        <taxon>Methanobacteriati</taxon>
        <taxon>Methanobacteriota</taxon>
        <taxon>Stenosarchaea group</taxon>
        <taxon>Halobacteria</taxon>
        <taxon>Halobacteriales</taxon>
        <taxon>Haloferacaceae</taxon>
        <taxon>Haloprofundus</taxon>
    </lineage>
</organism>
<dbReference type="AlphaFoldDB" id="A0A0W1R8R0"/>
<feature type="transmembrane region" description="Helical" evidence="1">
    <location>
        <begin position="30"/>
        <end position="52"/>
    </location>
</feature>
<dbReference type="OrthoDB" id="381231at2157"/>
<dbReference type="RefSeq" id="WP_058581284.1">
    <property type="nucleotide sequence ID" value="NZ_LOPU01000018.1"/>
</dbReference>
<keyword evidence="1" id="KW-0812">Transmembrane</keyword>
<keyword evidence="3" id="KW-1185">Reference proteome</keyword>
<dbReference type="Proteomes" id="UP000054387">
    <property type="component" value="Unassembled WGS sequence"/>
</dbReference>
<dbReference type="EMBL" id="LOPU01000018">
    <property type="protein sequence ID" value="KTG09929.1"/>
    <property type="molecule type" value="Genomic_DNA"/>
</dbReference>